<dbReference type="EMBL" id="LT629749">
    <property type="protein sequence ID" value="SDR79260.1"/>
    <property type="molecule type" value="Genomic_DNA"/>
</dbReference>
<dbReference type="OrthoDB" id="3212317at2"/>
<evidence type="ECO:0000313" key="1">
    <source>
        <dbReference type="EMBL" id="SDR79260.1"/>
    </source>
</evidence>
<dbReference type="Gene3D" id="3.30.1460.10">
    <property type="match status" value="1"/>
</dbReference>
<dbReference type="STRING" id="546871.SAMN04488543_0487"/>
<sequence>MDDQPTGTARTAAGEAARTAVRAVLEGLDLPWSETRPGLFAVTLPGTAKLTTACALEVGRHGLAVRAFVARRPDENHAEVYRWLLQRNLKLRGVCFSLDAAGDIHLTGTVPLDAVTPALVDQVLGTIAETADASFNPILERGFATSIAREWAWRRSRGEPTTNLAAFAHLDPERHPPAPEDPAP</sequence>
<accession>A0A1H1LY06</accession>
<proteinExistence type="predicted"/>
<evidence type="ECO:0000313" key="2">
    <source>
        <dbReference type="Proteomes" id="UP000199092"/>
    </source>
</evidence>
<dbReference type="RefSeq" id="WP_091409681.1">
    <property type="nucleotide sequence ID" value="NZ_LT629749.1"/>
</dbReference>
<organism evidence="1 2">
    <name type="scientific">Friedmanniella luteola</name>
    <dbReference type="NCBI Taxonomy" id="546871"/>
    <lineage>
        <taxon>Bacteria</taxon>
        <taxon>Bacillati</taxon>
        <taxon>Actinomycetota</taxon>
        <taxon>Actinomycetes</taxon>
        <taxon>Propionibacteriales</taxon>
        <taxon>Nocardioidaceae</taxon>
        <taxon>Friedmanniella</taxon>
    </lineage>
</organism>
<dbReference type="AlphaFoldDB" id="A0A1H1LY06"/>
<protein>
    <submittedName>
        <fullName evidence="1">Putative sensory transduction regulator</fullName>
    </submittedName>
</protein>
<dbReference type="SUPFAM" id="SSF69635">
    <property type="entry name" value="Type III secretory system chaperone-like"/>
    <property type="match status" value="1"/>
</dbReference>
<dbReference type="InterPro" id="IPR019660">
    <property type="entry name" value="Put_sensory_transdc_reg_YbjN"/>
</dbReference>
<reference evidence="1 2" key="1">
    <citation type="submission" date="2016-10" db="EMBL/GenBank/DDBJ databases">
        <authorList>
            <person name="de Groot N.N."/>
        </authorList>
    </citation>
    <scope>NUCLEOTIDE SEQUENCE [LARGE SCALE GENOMIC DNA]</scope>
    <source>
        <strain evidence="1 2">DSM 21741</strain>
    </source>
</reference>
<dbReference type="Pfam" id="PF10722">
    <property type="entry name" value="YbjN"/>
    <property type="match status" value="1"/>
</dbReference>
<gene>
    <name evidence="1" type="ORF">SAMN04488543_0487</name>
</gene>
<dbReference type="Proteomes" id="UP000199092">
    <property type="component" value="Chromosome I"/>
</dbReference>
<keyword evidence="2" id="KW-1185">Reference proteome</keyword>
<name>A0A1H1LY06_9ACTN</name>